<sequence length="749" mass="82053">MPMHQSLQAVLTDLAEGLRAVIAQYQNADEQGAKQQKAAADKLVQLLLEKGLAYRATAVPDDVGVHPDNRFGIGVEWHEVHILAGIIIRSGWSWSEVKDPVAIEVGNGDEGSKQVRFNEELVASSEGYLARVSDTMKMLSIACSHTNQVLRCILHCTKSYETEFVNEDGYISQDAVFRACTSIKEAMETGLTWIVIRAEVVAEVPDLAAFLSESHNIGHGSHRLQSKVQTLMQIHAKMIRVAHFGNATMPSVVRDIERTRPYLKGQVDAMATYVQNFGGGNPPVFLQELKAFAKTLGDNTRDVGSVTFSILGKARLSQVPEWVTACMKASLGAPEQYMRDGGVRLITSSDVQAVESGKLRSMAFDAVAKHRSAVHYLKEGCKVTDAHLFARLIGELDVRMVMTTYGKKARGRKQFDDLDSVVQQFVHDVRKVWPAAAHVEPPWQVTVSDEPKIAVAAMVQYDSSSGSSGHVVKTDILESKGFELKAKVKGRSGANVEGTWVILELGEDKVKLVLDDGTPLTRLFKEDGTPVAKKRKAEHELQVSASKLVDDFEVISEEESTVVQVTGGTAIGLLNKEVMSELKRAFVRAALDSAYKEYAPTVELTITFAKSGKKVVADKRYAKGQLELIPLTPNIGYGAKMPQNGIAVNIKMPEAKHEMWLLPKTTLPGEKTAQFIVPCWCIPSTPDTAKVNVAWSTVRVMVSTWSAESESKRQDDVVCVLPAMTNTRAIEKGSELFQKGPDAGAAPKR</sequence>
<keyword evidence="3" id="KW-1185">Reference proteome</keyword>
<evidence type="ECO:0000313" key="1">
    <source>
        <dbReference type="EMBL" id="CAK0796511.1"/>
    </source>
</evidence>
<dbReference type="Proteomes" id="UP001189429">
    <property type="component" value="Unassembled WGS sequence"/>
</dbReference>
<dbReference type="EMBL" id="CAUYUJ010001559">
    <property type="protein sequence ID" value="CAK0796512.1"/>
    <property type="molecule type" value="Genomic_DNA"/>
</dbReference>
<evidence type="ECO:0008006" key="4">
    <source>
        <dbReference type="Google" id="ProtNLM"/>
    </source>
</evidence>
<reference evidence="2" key="1">
    <citation type="submission" date="2023-10" db="EMBL/GenBank/DDBJ databases">
        <authorList>
            <person name="Chen Y."/>
            <person name="Shah S."/>
            <person name="Dougan E. K."/>
            <person name="Thang M."/>
            <person name="Chan C."/>
        </authorList>
    </citation>
    <scope>NUCLEOTIDE SEQUENCE [LARGE SCALE GENOMIC DNA]</scope>
</reference>
<evidence type="ECO:0000313" key="2">
    <source>
        <dbReference type="EMBL" id="CAK0796512.1"/>
    </source>
</evidence>
<comment type="caution">
    <text evidence="2">The sequence shown here is derived from an EMBL/GenBank/DDBJ whole genome shotgun (WGS) entry which is preliminary data.</text>
</comment>
<protein>
    <recommendedName>
        <fullName evidence="4">FACT complex subunit</fullName>
    </recommendedName>
</protein>
<name>A0ABN9PU36_9DINO</name>
<gene>
    <name evidence="1" type="ORF">PCOR1329_LOCUS5882</name>
    <name evidence="2" type="ORF">PCOR1329_LOCUS5883</name>
</gene>
<proteinExistence type="predicted"/>
<dbReference type="EMBL" id="CAUYUJ010001559">
    <property type="protein sequence ID" value="CAK0796511.1"/>
    <property type="molecule type" value="Genomic_DNA"/>
</dbReference>
<evidence type="ECO:0000313" key="3">
    <source>
        <dbReference type="Proteomes" id="UP001189429"/>
    </source>
</evidence>
<organism evidence="2 3">
    <name type="scientific">Prorocentrum cordatum</name>
    <dbReference type="NCBI Taxonomy" id="2364126"/>
    <lineage>
        <taxon>Eukaryota</taxon>
        <taxon>Sar</taxon>
        <taxon>Alveolata</taxon>
        <taxon>Dinophyceae</taxon>
        <taxon>Prorocentrales</taxon>
        <taxon>Prorocentraceae</taxon>
        <taxon>Prorocentrum</taxon>
    </lineage>
</organism>
<accession>A0ABN9PU36</accession>